<organism evidence="1 2">
    <name type="scientific">Hymenobacter antarcticus</name>
    <dbReference type="NCBI Taxonomy" id="486270"/>
    <lineage>
        <taxon>Bacteria</taxon>
        <taxon>Pseudomonadati</taxon>
        <taxon>Bacteroidota</taxon>
        <taxon>Cytophagia</taxon>
        <taxon>Cytophagales</taxon>
        <taxon>Hymenobacteraceae</taxon>
        <taxon>Hymenobacter</taxon>
    </lineage>
</organism>
<evidence type="ECO:0000313" key="2">
    <source>
        <dbReference type="Proteomes" id="UP001501556"/>
    </source>
</evidence>
<reference evidence="2" key="1">
    <citation type="journal article" date="2019" name="Int. J. Syst. Evol. Microbiol.">
        <title>The Global Catalogue of Microorganisms (GCM) 10K type strain sequencing project: providing services to taxonomists for standard genome sequencing and annotation.</title>
        <authorList>
            <consortium name="The Broad Institute Genomics Platform"/>
            <consortium name="The Broad Institute Genome Sequencing Center for Infectious Disease"/>
            <person name="Wu L."/>
            <person name="Ma J."/>
        </authorList>
    </citation>
    <scope>NUCLEOTIDE SEQUENCE [LARGE SCALE GENOMIC DNA]</scope>
    <source>
        <strain evidence="2">JCM 17217</strain>
    </source>
</reference>
<gene>
    <name evidence="1" type="ORF">GCM10022407_01780</name>
</gene>
<dbReference type="Proteomes" id="UP001501556">
    <property type="component" value="Unassembled WGS sequence"/>
</dbReference>
<sequence>MSTPQPSSIEENEIILGTGMGPLRFGATMDEVRTLVGEPEEIEESDDDDEFEHKAWNYHEEDYLLSLYFDREDDFRLSCIETDNPGMRLFGEAIHGLSVDQVKALMQRHSQPAPEIEEMEEGAVRLSYEKSMIDLYFEEGELQFVNFGVFINDDMEVQWPK</sequence>
<keyword evidence="2" id="KW-1185">Reference proteome</keyword>
<comment type="caution">
    <text evidence="1">The sequence shown here is derived from an EMBL/GenBank/DDBJ whole genome shotgun (WGS) entry which is preliminary data.</text>
</comment>
<dbReference type="EMBL" id="BAABDI010000001">
    <property type="protein sequence ID" value="GAA3958087.1"/>
    <property type="molecule type" value="Genomic_DNA"/>
</dbReference>
<accession>A0ABP7P2E6</accession>
<protein>
    <recommendedName>
        <fullName evidence="3">Beta-lactamase-inhibitor-like, PepSY-like</fullName>
    </recommendedName>
</protein>
<name>A0ABP7P2E6_9BACT</name>
<evidence type="ECO:0008006" key="3">
    <source>
        <dbReference type="Google" id="ProtNLM"/>
    </source>
</evidence>
<dbReference type="RefSeq" id="WP_345119958.1">
    <property type="nucleotide sequence ID" value="NZ_BAABDI010000001.1"/>
</dbReference>
<proteinExistence type="predicted"/>
<evidence type="ECO:0000313" key="1">
    <source>
        <dbReference type="EMBL" id="GAA3958087.1"/>
    </source>
</evidence>